<evidence type="ECO:0000313" key="4">
    <source>
        <dbReference type="Proteomes" id="UP000281553"/>
    </source>
</evidence>
<proteinExistence type="predicted"/>
<keyword evidence="2" id="KW-0732">Signal</keyword>
<reference evidence="3 4" key="1">
    <citation type="submission" date="2018-11" db="EMBL/GenBank/DDBJ databases">
        <authorList>
            <consortium name="Pathogen Informatics"/>
        </authorList>
    </citation>
    <scope>NUCLEOTIDE SEQUENCE [LARGE SCALE GENOMIC DNA]</scope>
</reference>
<protein>
    <recommendedName>
        <fullName evidence="5">PSI domain-containing protein</fullName>
    </recommendedName>
</protein>
<dbReference type="EMBL" id="UYRU01070690">
    <property type="protein sequence ID" value="VDN20098.1"/>
    <property type="molecule type" value="Genomic_DNA"/>
</dbReference>
<organism evidence="3 4">
    <name type="scientific">Dibothriocephalus latus</name>
    <name type="common">Fish tapeworm</name>
    <name type="synonym">Diphyllobothrium latum</name>
    <dbReference type="NCBI Taxonomy" id="60516"/>
    <lineage>
        <taxon>Eukaryota</taxon>
        <taxon>Metazoa</taxon>
        <taxon>Spiralia</taxon>
        <taxon>Lophotrochozoa</taxon>
        <taxon>Platyhelminthes</taxon>
        <taxon>Cestoda</taxon>
        <taxon>Eucestoda</taxon>
        <taxon>Diphyllobothriidea</taxon>
        <taxon>Diphyllobothriidae</taxon>
        <taxon>Dibothriocephalus</taxon>
    </lineage>
</organism>
<gene>
    <name evidence="3" type="ORF">DILT_LOCUS13556</name>
</gene>
<feature type="chain" id="PRO_5018281649" description="PSI domain-containing protein" evidence="2">
    <location>
        <begin position="17"/>
        <end position="119"/>
    </location>
</feature>
<feature type="compositionally biased region" description="Basic and acidic residues" evidence="1">
    <location>
        <begin position="27"/>
        <end position="45"/>
    </location>
</feature>
<evidence type="ECO:0008006" key="5">
    <source>
        <dbReference type="Google" id="ProtNLM"/>
    </source>
</evidence>
<evidence type="ECO:0000256" key="2">
    <source>
        <dbReference type="SAM" id="SignalP"/>
    </source>
</evidence>
<feature type="region of interest" description="Disordered" evidence="1">
    <location>
        <begin position="22"/>
        <end position="48"/>
    </location>
</feature>
<evidence type="ECO:0000313" key="3">
    <source>
        <dbReference type="EMBL" id="VDN20098.1"/>
    </source>
</evidence>
<accession>A0A3P7MCE1</accession>
<keyword evidence="4" id="KW-1185">Reference proteome</keyword>
<dbReference type="Proteomes" id="UP000281553">
    <property type="component" value="Unassembled WGS sequence"/>
</dbReference>
<sequence>MHRFVVFLAMVAVASAALSSTETLDTTETHGTTEAHETMETHGTMEAHSTTEAVEIAMVRNMRCQQYEPKLCQSCAKKDVKECVKCMIEDNKCCLDPHKGYKWMKNQAEDYCKKWVKIH</sequence>
<dbReference type="AlphaFoldDB" id="A0A3P7MCE1"/>
<evidence type="ECO:0000256" key="1">
    <source>
        <dbReference type="SAM" id="MobiDB-lite"/>
    </source>
</evidence>
<feature type="signal peptide" evidence="2">
    <location>
        <begin position="1"/>
        <end position="16"/>
    </location>
</feature>
<name>A0A3P7MCE1_DIBLA</name>